<name>A0A4Q7LRF4_9MICO</name>
<dbReference type="Pfam" id="PF00171">
    <property type="entry name" value="Aldedh"/>
    <property type="match status" value="1"/>
</dbReference>
<dbReference type="Gene3D" id="3.40.309.10">
    <property type="entry name" value="Aldehyde Dehydrogenase, Chain A, domain 2"/>
    <property type="match status" value="1"/>
</dbReference>
<dbReference type="Gene3D" id="3.40.605.10">
    <property type="entry name" value="Aldehyde Dehydrogenase, Chain A, domain 1"/>
    <property type="match status" value="1"/>
</dbReference>
<proteinExistence type="predicted"/>
<dbReference type="InterPro" id="IPR016161">
    <property type="entry name" value="Ald_DH/histidinol_DH"/>
</dbReference>
<organism evidence="3 4">
    <name type="scientific">Microcella putealis</name>
    <dbReference type="NCBI Taxonomy" id="337005"/>
    <lineage>
        <taxon>Bacteria</taxon>
        <taxon>Bacillati</taxon>
        <taxon>Actinomycetota</taxon>
        <taxon>Actinomycetes</taxon>
        <taxon>Micrococcales</taxon>
        <taxon>Microbacteriaceae</taxon>
        <taxon>Microcella</taxon>
    </lineage>
</organism>
<evidence type="ECO:0000256" key="1">
    <source>
        <dbReference type="ARBA" id="ARBA00023002"/>
    </source>
</evidence>
<dbReference type="InterPro" id="IPR016163">
    <property type="entry name" value="Ald_DH_C"/>
</dbReference>
<keyword evidence="1" id="KW-0560">Oxidoreductase</keyword>
<dbReference type="GO" id="GO:0016620">
    <property type="term" value="F:oxidoreductase activity, acting on the aldehyde or oxo group of donors, NAD or NADP as acceptor"/>
    <property type="evidence" value="ECO:0007669"/>
    <property type="project" value="InterPro"/>
</dbReference>
<dbReference type="InterPro" id="IPR015590">
    <property type="entry name" value="Aldehyde_DH_dom"/>
</dbReference>
<reference evidence="3 4" key="1">
    <citation type="journal article" date="2015" name="Stand. Genomic Sci.">
        <title>Genomic Encyclopedia of Bacterial and Archaeal Type Strains, Phase III: the genomes of soil and plant-associated and newly described type strains.</title>
        <authorList>
            <person name="Whitman W.B."/>
            <person name="Woyke T."/>
            <person name="Klenk H.P."/>
            <person name="Zhou Y."/>
            <person name="Lilburn T.G."/>
            <person name="Beck B.J."/>
            <person name="De Vos P."/>
            <person name="Vandamme P."/>
            <person name="Eisen J.A."/>
            <person name="Garrity G."/>
            <person name="Hugenholtz P."/>
            <person name="Kyrpides N.C."/>
        </authorList>
    </citation>
    <scope>NUCLEOTIDE SEQUENCE [LARGE SCALE GENOMIC DNA]</scope>
    <source>
        <strain evidence="3 4">CV2</strain>
    </source>
</reference>
<dbReference type="InterPro" id="IPR050740">
    <property type="entry name" value="Aldehyde_DH_Superfamily"/>
</dbReference>
<evidence type="ECO:0000313" key="4">
    <source>
        <dbReference type="Proteomes" id="UP000293519"/>
    </source>
</evidence>
<gene>
    <name evidence="3" type="ORF">EV141_1725</name>
</gene>
<dbReference type="AlphaFoldDB" id="A0A4Q7LRF4"/>
<dbReference type="InterPro" id="IPR016162">
    <property type="entry name" value="Ald_DH_N"/>
</dbReference>
<dbReference type="Proteomes" id="UP000293519">
    <property type="component" value="Unassembled WGS sequence"/>
</dbReference>
<feature type="domain" description="Aldehyde dehydrogenase" evidence="2">
    <location>
        <begin position="195"/>
        <end position="341"/>
    </location>
</feature>
<accession>A0A4Q7LRF4</accession>
<evidence type="ECO:0000313" key="3">
    <source>
        <dbReference type="EMBL" id="RZS56269.1"/>
    </source>
</evidence>
<protein>
    <submittedName>
        <fullName evidence="3">Aldehyde dehydrogenase (NAD(P)+)</fullName>
    </submittedName>
</protein>
<dbReference type="PANTHER" id="PTHR43353">
    <property type="entry name" value="SUCCINATE-SEMIALDEHYDE DEHYDROGENASE, MITOCHONDRIAL"/>
    <property type="match status" value="1"/>
</dbReference>
<evidence type="ECO:0000259" key="2">
    <source>
        <dbReference type="Pfam" id="PF00171"/>
    </source>
</evidence>
<dbReference type="EMBL" id="SGWW01000003">
    <property type="protein sequence ID" value="RZS56269.1"/>
    <property type="molecule type" value="Genomic_DNA"/>
</dbReference>
<comment type="caution">
    <text evidence="3">The sequence shown here is derived from an EMBL/GenBank/DDBJ whole genome shotgun (WGS) entry which is preliminary data.</text>
</comment>
<dbReference type="OrthoDB" id="136308at2"/>
<dbReference type="SUPFAM" id="SSF53720">
    <property type="entry name" value="ALDH-like"/>
    <property type="match status" value="1"/>
</dbReference>
<keyword evidence="4" id="KW-1185">Reference proteome</keyword>
<sequence length="565" mass="59949">MSDPALDDELTTLRAGAAAWIALPLARKRALLREVRSATLAVAAEWVEAACAVKDIDPRTPPAGEEWSSGPYALITATSALEKTLKLVEKGKSPLDEVEIGGAPGGRITVRAFPYLPKDVVLAGFSADVWLRPGVDLDTARDGIARALRNPNRAPRVTAVLGAGNVSGIPALDVLSTLYSEASATIVKLNPVNGRIAEALEQAFAPLIDMDVVRITVGGADIGQALVHHPDVDAVHITGSKTTHDAIIFGTGDEGARRRATGERLVDKPFSSELGGVGPAIVVPDDEWTDDEVDAAARNLATQRLHNSGFNCVATQIVVIPADWPQADAFVDALRDHLRDAPTRRAYYPGASDRQLAAISAHPDANVLGGDPEAPRTLVDHLDASNADEHLFTTEAFGPVLGVVRLAAPADDPASFLDAAVTFCNEKLAGTLGAGLVIHPRTIDELENRVEWAIAKLHYGTIGVNSWVGPLFGMPAATWGAFPGHTIENVGSGIGVVHNALLLDPEHVERTVGYGPWRLWPTPLWFVDNRTAHVTARRLTRFAGIDSWAIAAPLGAAAIDSYRKG</sequence>
<dbReference type="RefSeq" id="WP_130485535.1">
    <property type="nucleotide sequence ID" value="NZ_SGWW01000003.1"/>
</dbReference>
<dbReference type="PANTHER" id="PTHR43353:SF3">
    <property type="entry name" value="ALDEHYDE DEHYDROGENASE-RELATED"/>
    <property type="match status" value="1"/>
</dbReference>